<dbReference type="EMBL" id="HBFB01019125">
    <property type="protein sequence ID" value="CAD8682533.1"/>
    <property type="molecule type" value="Transcribed_RNA"/>
</dbReference>
<feature type="region of interest" description="Disordered" evidence="1">
    <location>
        <begin position="186"/>
        <end position="210"/>
    </location>
</feature>
<proteinExistence type="predicted"/>
<organism evidence="2">
    <name type="scientific">Chlamydomonas leiostraca</name>
    <dbReference type="NCBI Taxonomy" id="1034604"/>
    <lineage>
        <taxon>Eukaryota</taxon>
        <taxon>Viridiplantae</taxon>
        <taxon>Chlorophyta</taxon>
        <taxon>core chlorophytes</taxon>
        <taxon>Chlorophyceae</taxon>
        <taxon>CS clade</taxon>
        <taxon>Chlamydomonadales</taxon>
        <taxon>Chlamydomonadaceae</taxon>
        <taxon>Chlamydomonas</taxon>
    </lineage>
</organism>
<gene>
    <name evidence="2" type="ORF">CLEI1391_LOCUS10738</name>
</gene>
<name>A0A7S0WSY1_9CHLO</name>
<evidence type="ECO:0000313" key="2">
    <source>
        <dbReference type="EMBL" id="CAD8682533.1"/>
    </source>
</evidence>
<dbReference type="AlphaFoldDB" id="A0A7S0WSY1"/>
<sequence length="239" mass="26348">MAERWARGGGSGIGTSGHVNSYREGVLVGNFVEDAAGREYQATGRHSLGFGEPFRGQSTQRVSYNEYGKTGAELAYVSQRQDKEQHTKGISGDLLMRHGDFWAPRQTYFASMNQLTFPANRFHGESRTDAYVWSGSNRHNATVPLSTRSLGLTATKSRQWQGEGSQSPYTTTTRSALHAAALPAAENPTRTQTFRTTGGLPGGEPLTIGRKPLGVHRDECDKVYRRTGLRDRWYSGNLC</sequence>
<evidence type="ECO:0000256" key="1">
    <source>
        <dbReference type="SAM" id="MobiDB-lite"/>
    </source>
</evidence>
<protein>
    <submittedName>
        <fullName evidence="2">Uncharacterized protein</fullName>
    </submittedName>
</protein>
<reference evidence="2" key="1">
    <citation type="submission" date="2021-01" db="EMBL/GenBank/DDBJ databases">
        <authorList>
            <person name="Corre E."/>
            <person name="Pelletier E."/>
            <person name="Niang G."/>
            <person name="Scheremetjew M."/>
            <person name="Finn R."/>
            <person name="Kale V."/>
            <person name="Holt S."/>
            <person name="Cochrane G."/>
            <person name="Meng A."/>
            <person name="Brown T."/>
            <person name="Cohen L."/>
        </authorList>
    </citation>
    <scope>NUCLEOTIDE SEQUENCE</scope>
    <source>
        <strain evidence="2">SAG 11-49</strain>
    </source>
</reference>
<accession>A0A7S0WSY1</accession>